<gene>
    <name evidence="10" type="ORF">N338_04810</name>
</gene>
<dbReference type="Proteomes" id="UP000053854">
    <property type="component" value="Unassembled WGS sequence"/>
</dbReference>
<dbReference type="SUPFAM" id="SSF47266">
    <property type="entry name" value="4-helical cytokines"/>
    <property type="match status" value="1"/>
</dbReference>
<protein>
    <recommendedName>
        <fullName evidence="7">Interleukin</fullName>
    </recommendedName>
</protein>
<keyword evidence="3 7" id="KW-0202">Cytokine</keyword>
<keyword evidence="4" id="KW-0964">Secreted</keyword>
<dbReference type="OrthoDB" id="9341057at2759"/>
<dbReference type="GO" id="GO:0050778">
    <property type="term" value="P:positive regulation of immune response"/>
    <property type="evidence" value="ECO:0007669"/>
    <property type="project" value="TreeGrafter"/>
</dbReference>
<proteinExistence type="inferred from homology"/>
<dbReference type="GO" id="GO:0042119">
    <property type="term" value="P:neutrophil activation"/>
    <property type="evidence" value="ECO:0007669"/>
    <property type="project" value="TreeGrafter"/>
</dbReference>
<dbReference type="Gene3D" id="1.20.1250.70">
    <property type="entry name" value="Interleukin-15/Interleukin-21"/>
    <property type="match status" value="1"/>
</dbReference>
<dbReference type="AlphaFoldDB" id="A0A094L8M6"/>
<keyword evidence="8" id="KW-0175">Coiled coil</keyword>
<name>A0A094L8M6_PODCR</name>
<feature type="coiled-coil region" evidence="8">
    <location>
        <begin position="26"/>
        <end position="53"/>
    </location>
</feature>
<evidence type="ECO:0000256" key="3">
    <source>
        <dbReference type="ARBA" id="ARBA00022514"/>
    </source>
</evidence>
<feature type="chain" id="PRO_5001906746" description="Interleukin" evidence="9">
    <location>
        <begin position="23"/>
        <end position="166"/>
    </location>
</feature>
<dbReference type="PANTHER" id="PTHR14356">
    <property type="entry name" value="INTERLEUKIN-15-RELATED"/>
    <property type="match status" value="1"/>
</dbReference>
<dbReference type="GO" id="GO:0042102">
    <property type="term" value="P:positive regulation of T cell proliferation"/>
    <property type="evidence" value="ECO:0007669"/>
    <property type="project" value="TreeGrafter"/>
</dbReference>
<dbReference type="PANTHER" id="PTHR14356:SF3">
    <property type="entry name" value="INTERLEUKIN-15"/>
    <property type="match status" value="1"/>
</dbReference>
<dbReference type="GO" id="GO:0001819">
    <property type="term" value="P:positive regulation of cytokine production"/>
    <property type="evidence" value="ECO:0007669"/>
    <property type="project" value="TreeGrafter"/>
</dbReference>
<comment type="subcellular location">
    <subcellularLocation>
        <location evidence="1">Secreted</location>
    </subcellularLocation>
</comment>
<dbReference type="GO" id="GO:0006955">
    <property type="term" value="P:immune response"/>
    <property type="evidence" value="ECO:0007669"/>
    <property type="project" value="InterPro"/>
</dbReference>
<dbReference type="InterPro" id="IPR003443">
    <property type="entry name" value="IL-15/IL-21_fam"/>
</dbReference>
<evidence type="ECO:0000313" key="10">
    <source>
        <dbReference type="EMBL" id="KFZ67120.1"/>
    </source>
</evidence>
<evidence type="ECO:0000256" key="9">
    <source>
        <dbReference type="SAM" id="SignalP"/>
    </source>
</evidence>
<keyword evidence="6" id="KW-1015">Disulfide bond</keyword>
<dbReference type="GO" id="GO:0005126">
    <property type="term" value="F:cytokine receptor binding"/>
    <property type="evidence" value="ECO:0007669"/>
    <property type="project" value="InterPro"/>
</dbReference>
<dbReference type="GO" id="GO:0005615">
    <property type="term" value="C:extracellular space"/>
    <property type="evidence" value="ECO:0007669"/>
    <property type="project" value="UniProtKB-KW"/>
</dbReference>
<evidence type="ECO:0000256" key="7">
    <source>
        <dbReference type="RuleBase" id="RU003453"/>
    </source>
</evidence>
<accession>A0A094L8M6</accession>
<organism evidence="10 11">
    <name type="scientific">Podiceps cristatus</name>
    <name type="common">Great crested grebe</name>
    <dbReference type="NCBI Taxonomy" id="345573"/>
    <lineage>
        <taxon>Eukaryota</taxon>
        <taxon>Metazoa</taxon>
        <taxon>Chordata</taxon>
        <taxon>Craniata</taxon>
        <taxon>Vertebrata</taxon>
        <taxon>Euteleostomi</taxon>
        <taxon>Archelosauria</taxon>
        <taxon>Archosauria</taxon>
        <taxon>Dinosauria</taxon>
        <taxon>Saurischia</taxon>
        <taxon>Theropoda</taxon>
        <taxon>Coelurosauria</taxon>
        <taxon>Aves</taxon>
        <taxon>Neognathae</taxon>
        <taxon>Neoaves</taxon>
        <taxon>Mirandornithes</taxon>
        <taxon>Podicipediformes</taxon>
        <taxon>Podicipedidae</taxon>
        <taxon>Podiceps</taxon>
    </lineage>
</organism>
<evidence type="ECO:0000256" key="5">
    <source>
        <dbReference type="ARBA" id="ARBA00022729"/>
    </source>
</evidence>
<feature type="signal peptide" evidence="9">
    <location>
        <begin position="1"/>
        <end position="22"/>
    </location>
</feature>
<keyword evidence="5 9" id="KW-0732">Signal</keyword>
<dbReference type="GO" id="GO:0005125">
    <property type="term" value="F:cytokine activity"/>
    <property type="evidence" value="ECO:0007669"/>
    <property type="project" value="UniProtKB-KW"/>
</dbReference>
<sequence>MMCKVLIFSCISAVVLMTAAYGAPLSTEKERLLKALIRDLEFLEEIKNNTQLELYTPSEKQECSWQTLQCYWTEMGTLENEIEDKDVANLQNIKKNLKSLMVGNLFTQVKKKEKKKKSVSVLVKNNARISVFMPQGTGCKICEENKQKEFPEFHQDLSNFLKSMLK</sequence>
<reference evidence="10 11" key="1">
    <citation type="submission" date="2014-04" db="EMBL/GenBank/DDBJ databases">
        <title>Genome evolution of avian class.</title>
        <authorList>
            <person name="Zhang G."/>
            <person name="Li C."/>
        </authorList>
    </citation>
    <scope>NUCLEOTIDE SEQUENCE [LARGE SCALE GENOMIC DNA]</scope>
    <source>
        <strain evidence="10">BGI_N338</strain>
    </source>
</reference>
<evidence type="ECO:0000256" key="1">
    <source>
        <dbReference type="ARBA" id="ARBA00004613"/>
    </source>
</evidence>
<evidence type="ECO:0000256" key="8">
    <source>
        <dbReference type="SAM" id="Coils"/>
    </source>
</evidence>
<evidence type="ECO:0000313" key="11">
    <source>
        <dbReference type="Proteomes" id="UP000053854"/>
    </source>
</evidence>
<keyword evidence="11" id="KW-1185">Reference proteome</keyword>
<evidence type="ECO:0000256" key="2">
    <source>
        <dbReference type="ARBA" id="ARBA00006050"/>
    </source>
</evidence>
<evidence type="ECO:0000256" key="6">
    <source>
        <dbReference type="ARBA" id="ARBA00023157"/>
    </source>
</evidence>
<comment type="similarity">
    <text evidence="2 7">Belongs to the IL-15/IL-21 family.</text>
</comment>
<dbReference type="InterPro" id="IPR009079">
    <property type="entry name" value="4_helix_cytokine-like_core"/>
</dbReference>
<evidence type="ECO:0000256" key="4">
    <source>
        <dbReference type="ARBA" id="ARBA00022525"/>
    </source>
</evidence>
<dbReference type="EMBL" id="KL278798">
    <property type="protein sequence ID" value="KFZ67120.1"/>
    <property type="molecule type" value="Genomic_DNA"/>
</dbReference>
<dbReference type="Pfam" id="PF02372">
    <property type="entry name" value="IL15"/>
    <property type="match status" value="1"/>
</dbReference>